<name>A0A934J864_9BACL</name>
<dbReference type="AlphaFoldDB" id="A0A934J864"/>
<gene>
    <name evidence="2" type="ORF">JFN88_14630</name>
</gene>
<accession>A0A934J864</accession>
<evidence type="ECO:0000313" key="2">
    <source>
        <dbReference type="EMBL" id="MBJ6362481.1"/>
    </source>
</evidence>
<organism evidence="2 3">
    <name type="scientific">Paenibacillus roseus</name>
    <dbReference type="NCBI Taxonomy" id="2798579"/>
    <lineage>
        <taxon>Bacteria</taxon>
        <taxon>Bacillati</taxon>
        <taxon>Bacillota</taxon>
        <taxon>Bacilli</taxon>
        <taxon>Bacillales</taxon>
        <taxon>Paenibacillaceae</taxon>
        <taxon>Paenibacillus</taxon>
    </lineage>
</organism>
<reference evidence="2" key="1">
    <citation type="submission" date="2020-12" db="EMBL/GenBank/DDBJ databases">
        <authorList>
            <person name="Huq M.A."/>
        </authorList>
    </citation>
    <scope>NUCLEOTIDE SEQUENCE</scope>
    <source>
        <strain evidence="2">MAHUQ-46</strain>
    </source>
</reference>
<dbReference type="EMBL" id="JAELUP010000076">
    <property type="protein sequence ID" value="MBJ6362481.1"/>
    <property type="molecule type" value="Genomic_DNA"/>
</dbReference>
<dbReference type="Proteomes" id="UP000640274">
    <property type="component" value="Unassembled WGS sequence"/>
</dbReference>
<evidence type="ECO:0000313" key="3">
    <source>
        <dbReference type="Proteomes" id="UP000640274"/>
    </source>
</evidence>
<proteinExistence type="predicted"/>
<dbReference type="Pfam" id="PF08388">
    <property type="entry name" value="GIIM"/>
    <property type="match status" value="1"/>
</dbReference>
<keyword evidence="3" id="KW-1185">Reference proteome</keyword>
<feature type="domain" description="Group II intron maturase-specific" evidence="1">
    <location>
        <begin position="2"/>
        <end position="29"/>
    </location>
</feature>
<comment type="caution">
    <text evidence="2">The sequence shown here is derived from an EMBL/GenBank/DDBJ whole genome shotgun (WGS) entry which is preliminary data.</text>
</comment>
<evidence type="ECO:0000259" key="1">
    <source>
        <dbReference type="Pfam" id="PF08388"/>
    </source>
</evidence>
<dbReference type="InterPro" id="IPR013597">
    <property type="entry name" value="Mat_intron_G2"/>
</dbReference>
<protein>
    <recommendedName>
        <fullName evidence="1">Group II intron maturase-specific domain-containing protein</fullName>
    </recommendedName>
</protein>
<sequence>MSRMFNPVLRGWFNYYGCTTKRKCIRYMDA</sequence>